<sequence>MKYFIKIFKTLCIVLMLLTSSYAKHHKQTTRKTTPASTQTHPHSNYNQQQSASLGNELHGFNQQPQQVIVHHVQQQPSSSYGGGLGTVGGLAIGGLAGAGAGYALSKALDSDDDKHDKASTTPLTTVISETTNHSSETVSSTELQANQTINTEAPSNRAISSKTSFALALIIVSFLVFRI</sequence>
<feature type="chain" id="PRO_5040190984" evidence="3">
    <location>
        <begin position="24"/>
        <end position="180"/>
    </location>
</feature>
<dbReference type="Proteomes" id="UP001153620">
    <property type="component" value="Chromosome 1"/>
</dbReference>
<accession>A0A9N9RLI1</accession>
<keyword evidence="2" id="KW-0472">Membrane</keyword>
<feature type="region of interest" description="Disordered" evidence="1">
    <location>
        <begin position="26"/>
        <end position="49"/>
    </location>
</feature>
<gene>
    <name evidence="4" type="ORF">CHIRRI_LOCUS2091</name>
</gene>
<keyword evidence="3" id="KW-0732">Signal</keyword>
<keyword evidence="2" id="KW-1133">Transmembrane helix</keyword>
<keyword evidence="2" id="KW-0812">Transmembrane</keyword>
<evidence type="ECO:0000256" key="1">
    <source>
        <dbReference type="SAM" id="MobiDB-lite"/>
    </source>
</evidence>
<reference evidence="4" key="1">
    <citation type="submission" date="2022-01" db="EMBL/GenBank/DDBJ databases">
        <authorList>
            <person name="King R."/>
        </authorList>
    </citation>
    <scope>NUCLEOTIDE SEQUENCE</scope>
</reference>
<keyword evidence="5" id="KW-1185">Reference proteome</keyword>
<dbReference type="EMBL" id="OU895877">
    <property type="protein sequence ID" value="CAG9799116.1"/>
    <property type="molecule type" value="Genomic_DNA"/>
</dbReference>
<feature type="region of interest" description="Disordered" evidence="1">
    <location>
        <begin position="111"/>
        <end position="146"/>
    </location>
</feature>
<evidence type="ECO:0000256" key="2">
    <source>
        <dbReference type="SAM" id="Phobius"/>
    </source>
</evidence>
<proteinExistence type="predicted"/>
<feature type="compositionally biased region" description="Polar residues" evidence="1">
    <location>
        <begin position="120"/>
        <end position="146"/>
    </location>
</feature>
<organism evidence="4 5">
    <name type="scientific">Chironomus riparius</name>
    <dbReference type="NCBI Taxonomy" id="315576"/>
    <lineage>
        <taxon>Eukaryota</taxon>
        <taxon>Metazoa</taxon>
        <taxon>Ecdysozoa</taxon>
        <taxon>Arthropoda</taxon>
        <taxon>Hexapoda</taxon>
        <taxon>Insecta</taxon>
        <taxon>Pterygota</taxon>
        <taxon>Neoptera</taxon>
        <taxon>Endopterygota</taxon>
        <taxon>Diptera</taxon>
        <taxon>Nematocera</taxon>
        <taxon>Chironomoidea</taxon>
        <taxon>Chironomidae</taxon>
        <taxon>Chironominae</taxon>
        <taxon>Chironomus</taxon>
    </lineage>
</organism>
<feature type="transmembrane region" description="Helical" evidence="2">
    <location>
        <begin position="160"/>
        <end position="178"/>
    </location>
</feature>
<name>A0A9N9RLI1_9DIPT</name>
<protein>
    <submittedName>
        <fullName evidence="4">Uncharacterized protein</fullName>
    </submittedName>
</protein>
<feature type="signal peptide" evidence="3">
    <location>
        <begin position="1"/>
        <end position="23"/>
    </location>
</feature>
<dbReference type="AlphaFoldDB" id="A0A9N9RLI1"/>
<reference evidence="4" key="2">
    <citation type="submission" date="2022-10" db="EMBL/GenBank/DDBJ databases">
        <authorList>
            <consortium name="ENA_rothamsted_submissions"/>
            <consortium name="culmorum"/>
            <person name="King R."/>
        </authorList>
    </citation>
    <scope>NUCLEOTIDE SEQUENCE</scope>
</reference>
<evidence type="ECO:0000313" key="5">
    <source>
        <dbReference type="Proteomes" id="UP001153620"/>
    </source>
</evidence>
<feature type="compositionally biased region" description="Polar residues" evidence="1">
    <location>
        <begin position="31"/>
        <end position="49"/>
    </location>
</feature>
<evidence type="ECO:0000313" key="4">
    <source>
        <dbReference type="EMBL" id="CAG9799116.1"/>
    </source>
</evidence>
<evidence type="ECO:0000256" key="3">
    <source>
        <dbReference type="SAM" id="SignalP"/>
    </source>
</evidence>